<dbReference type="Gene3D" id="1.10.443.10">
    <property type="entry name" value="Intergrase catalytic core"/>
    <property type="match status" value="1"/>
</dbReference>
<dbReference type="InterPro" id="IPR025269">
    <property type="entry name" value="SAM-like_dom"/>
</dbReference>
<dbReference type="GO" id="GO:0015074">
    <property type="term" value="P:DNA integration"/>
    <property type="evidence" value="ECO:0007669"/>
    <property type="project" value="InterPro"/>
</dbReference>
<dbReference type="EMBL" id="VUOE01000003">
    <property type="protein sequence ID" value="KAA2215810.1"/>
    <property type="molecule type" value="Genomic_DNA"/>
</dbReference>
<evidence type="ECO:0000259" key="4">
    <source>
        <dbReference type="PROSITE" id="PS51898"/>
    </source>
</evidence>
<name>A0A5B2TQI3_9FLAO</name>
<evidence type="ECO:0000256" key="1">
    <source>
        <dbReference type="ARBA" id="ARBA00008857"/>
    </source>
</evidence>
<dbReference type="InterPro" id="IPR035386">
    <property type="entry name" value="Arm-DNA-bind_5"/>
</dbReference>
<protein>
    <submittedName>
        <fullName evidence="5">Tyrosine-type recombinase/integrase</fullName>
    </submittedName>
</protein>
<dbReference type="InterPro" id="IPR010998">
    <property type="entry name" value="Integrase_recombinase_N"/>
</dbReference>
<dbReference type="SUPFAM" id="SSF56349">
    <property type="entry name" value="DNA breaking-rejoining enzymes"/>
    <property type="match status" value="1"/>
</dbReference>
<gene>
    <name evidence="5" type="ORF">F0361_16575</name>
</gene>
<keyword evidence="2" id="KW-0238">DNA-binding</keyword>
<dbReference type="PROSITE" id="PS51898">
    <property type="entry name" value="TYR_RECOMBINASE"/>
    <property type="match status" value="1"/>
</dbReference>
<dbReference type="InterPro" id="IPR013762">
    <property type="entry name" value="Integrase-like_cat_sf"/>
</dbReference>
<dbReference type="Pfam" id="PF00589">
    <property type="entry name" value="Phage_integrase"/>
    <property type="match status" value="1"/>
</dbReference>
<comment type="caution">
    <text evidence="5">The sequence shown here is derived from an EMBL/GenBank/DDBJ whole genome shotgun (WGS) entry which is preliminary data.</text>
</comment>
<feature type="domain" description="Tyr recombinase" evidence="4">
    <location>
        <begin position="214"/>
        <end position="403"/>
    </location>
</feature>
<accession>A0A5B2TQI3</accession>
<evidence type="ECO:0000313" key="5">
    <source>
        <dbReference type="EMBL" id="KAA2215810.1"/>
    </source>
</evidence>
<dbReference type="RefSeq" id="WP_154920482.1">
    <property type="nucleotide sequence ID" value="NZ_VUOE01000003.1"/>
</dbReference>
<dbReference type="InterPro" id="IPR050090">
    <property type="entry name" value="Tyrosine_recombinase_XerCD"/>
</dbReference>
<comment type="similarity">
    <text evidence="1">Belongs to the 'phage' integrase family.</text>
</comment>
<proteinExistence type="inferred from homology"/>
<dbReference type="InterPro" id="IPR002104">
    <property type="entry name" value="Integrase_catalytic"/>
</dbReference>
<organism evidence="5 6">
    <name type="scientific">Maribacter flavus</name>
    <dbReference type="NCBI Taxonomy" id="1658664"/>
    <lineage>
        <taxon>Bacteria</taxon>
        <taxon>Pseudomonadati</taxon>
        <taxon>Bacteroidota</taxon>
        <taxon>Flavobacteriia</taxon>
        <taxon>Flavobacteriales</taxon>
        <taxon>Flavobacteriaceae</taxon>
        <taxon>Maribacter</taxon>
    </lineage>
</organism>
<dbReference type="PANTHER" id="PTHR30349">
    <property type="entry name" value="PHAGE INTEGRASE-RELATED"/>
    <property type="match status" value="1"/>
</dbReference>
<dbReference type="Gene3D" id="1.10.150.130">
    <property type="match status" value="1"/>
</dbReference>
<dbReference type="GO" id="GO:0003677">
    <property type="term" value="F:DNA binding"/>
    <property type="evidence" value="ECO:0007669"/>
    <property type="project" value="UniProtKB-KW"/>
</dbReference>
<dbReference type="Proteomes" id="UP000323188">
    <property type="component" value="Unassembled WGS sequence"/>
</dbReference>
<dbReference type="InterPro" id="IPR011010">
    <property type="entry name" value="DNA_brk_join_enz"/>
</dbReference>
<dbReference type="GO" id="GO:0006310">
    <property type="term" value="P:DNA recombination"/>
    <property type="evidence" value="ECO:0007669"/>
    <property type="project" value="UniProtKB-KW"/>
</dbReference>
<dbReference type="PANTHER" id="PTHR30349:SF64">
    <property type="entry name" value="PROPHAGE INTEGRASE INTD-RELATED"/>
    <property type="match status" value="1"/>
</dbReference>
<keyword evidence="3" id="KW-0233">DNA recombination</keyword>
<evidence type="ECO:0000313" key="6">
    <source>
        <dbReference type="Proteomes" id="UP000323188"/>
    </source>
</evidence>
<evidence type="ECO:0000256" key="3">
    <source>
        <dbReference type="ARBA" id="ARBA00023172"/>
    </source>
</evidence>
<dbReference type="Pfam" id="PF13102">
    <property type="entry name" value="Phage_int_SAM_5"/>
    <property type="match status" value="1"/>
</dbReference>
<sequence length="408" mass="47174">MLTTKVLLNKVRQKKDGTYPLVIRITYDRKTTYLPLGINMTDKDFDAKNQRIKSTSIITSNVTRLNNTIQEKIKKVYDTVTLLEQEGRAEGISMPALKKEIQGKGRQDIDFFAFTDQVISDLKTARKFGNAGVYRDLRNWILRSYGEKPLPFRRIDYTFLKKLETKHYAMGNTAGGLSVSMRTLRAVYKRAIKSGIINEKYNPFKDYAIKSGTPKRMFLNEEQLDILKTAEFKENVLTKARDLYLVSFYLRGMNWMDMSLLKGGDIQGDLDRITYIRAKTRNKLFSIKIVPALKELLKKYNEVDFDKDSFVLPILPNKKMSPGQLYEAVKNKRKRQNAYLRRISKVLDLPHFTIYSARHTYANILKRSGAPSNIIQDSLGHTTEAMTQAYLNSFETNIIDDYDSKIML</sequence>
<dbReference type="Pfam" id="PF17293">
    <property type="entry name" value="Arm-DNA-bind_5"/>
    <property type="match status" value="1"/>
</dbReference>
<dbReference type="AlphaFoldDB" id="A0A5B2TQI3"/>
<reference evidence="5 6" key="1">
    <citation type="submission" date="2019-09" db="EMBL/GenBank/DDBJ databases">
        <authorList>
            <person name="Khan S.A."/>
            <person name="Jeon C.O."/>
            <person name="Chun B.H."/>
            <person name="Jeong S.E."/>
        </authorList>
    </citation>
    <scope>NUCLEOTIDE SEQUENCE [LARGE SCALE GENOMIC DNA]</scope>
    <source>
        <strain evidence="5 6">KCTC 42508</strain>
    </source>
</reference>
<evidence type="ECO:0000256" key="2">
    <source>
        <dbReference type="ARBA" id="ARBA00023125"/>
    </source>
</evidence>